<keyword evidence="2" id="KW-0547">Nucleotide-binding</keyword>
<dbReference type="CDD" id="cd10229">
    <property type="entry name" value="ASKHA_NBD_HSP70_HSPA12"/>
    <property type="match status" value="1"/>
</dbReference>
<evidence type="ECO:0000313" key="4">
    <source>
        <dbReference type="EMBL" id="AOR17348.1"/>
    </source>
</evidence>
<dbReference type="OrthoDB" id="2963168at2759"/>
<accession>A0A1C9U2Y0</accession>
<sequence length="589" mass="66149">MACPETIDKQETRKTDLVVALDFGTTYSGYAYSFRNQFESNSLDVTLNPAWTTTTDGLLSKKTPTSLLLNPKGELYAFGTKADDKFAELACEDEHRDWYYFRRFKMKLHSKKEVKRGLKMKDELGKPMLASTVFSLAIRGLKDHCLETLKAHEAFNPDSTHIVWVLTVPAIWRDSAKQFMREAAVEAGINGHDLVLALEPEAASVFCQLLPIEKLHTNRKERFSVSRTGAVFMVVDLGGGTADITVQRRENDGTLCEMYAATGGPWGGVGVDRQFMIFITKLMGPDVMTRFSKENSEDLMDMYRCLETCKRTIRPESTGNVTIDIPGTLTDIYKDVFDERFGSNFPEEFEKRIKFNHGKLKVDVQIIKDCFTFVIDEIIKHVKDILSEPSCSGIKSILMVGGFADSDMVSSAMVNAFKNCRIVIPQDSETVVLCGAVIYGHSPGTISTRVVRYTYGVSYMVDFEQNQHPDAKKVVKEGEAPKCKDLFEIFVQMGSPVKTGEAISKVYSPARNDSKIMVIKVYASSKKDPEFVTDEGCWRLGKLVVDLPDSNKNSNLEIHERMIFGETELRVEAVEPVSGKTFSARFDFL</sequence>
<dbReference type="AlphaFoldDB" id="A0A1C9U2Y0"/>
<dbReference type="GO" id="GO:0005524">
    <property type="term" value="F:ATP binding"/>
    <property type="evidence" value="ECO:0007669"/>
    <property type="project" value="UniProtKB-KW"/>
</dbReference>
<dbReference type="PANTHER" id="PTHR14187">
    <property type="entry name" value="ALPHA KINASE/ELONGATION FACTOR 2 KINASE"/>
    <property type="match status" value="1"/>
</dbReference>
<dbReference type="InterPro" id="IPR043129">
    <property type="entry name" value="ATPase_NBD"/>
</dbReference>
<evidence type="ECO:0000313" key="6">
    <source>
        <dbReference type="Proteomes" id="UP000242188"/>
    </source>
</evidence>
<reference evidence="5 6" key="2">
    <citation type="journal article" date="2017" name="Nat. Ecol. Evol.">
        <title>Scallop genome provides insights into evolution of bilaterian karyotype and development.</title>
        <authorList>
            <person name="Wang S."/>
            <person name="Zhang J."/>
            <person name="Jiao W."/>
            <person name="Li J."/>
            <person name="Xun X."/>
            <person name="Sun Y."/>
            <person name="Guo X."/>
            <person name="Huan P."/>
            <person name="Dong B."/>
            <person name="Zhang L."/>
            <person name="Hu X."/>
            <person name="Sun X."/>
            <person name="Wang J."/>
            <person name="Zhao C."/>
            <person name="Wang Y."/>
            <person name="Wang D."/>
            <person name="Huang X."/>
            <person name="Wang R."/>
            <person name="Lv J."/>
            <person name="Li Y."/>
            <person name="Zhang Z."/>
            <person name="Liu B."/>
            <person name="Lu W."/>
            <person name="Hui Y."/>
            <person name="Liang J."/>
            <person name="Zhou Z."/>
            <person name="Hou R."/>
            <person name="Li X."/>
            <person name="Liu Y."/>
            <person name="Li H."/>
            <person name="Ning X."/>
            <person name="Lin Y."/>
            <person name="Zhao L."/>
            <person name="Xing Q."/>
            <person name="Dou J."/>
            <person name="Li Y."/>
            <person name="Mao J."/>
            <person name="Guo H."/>
            <person name="Dou H."/>
            <person name="Li T."/>
            <person name="Mu C."/>
            <person name="Jiang W."/>
            <person name="Fu Q."/>
            <person name="Fu X."/>
            <person name="Miao Y."/>
            <person name="Liu J."/>
            <person name="Yu Q."/>
            <person name="Li R."/>
            <person name="Liao H."/>
            <person name="Li X."/>
            <person name="Kong Y."/>
            <person name="Jiang Z."/>
            <person name="Chourrout D."/>
            <person name="Li R."/>
            <person name="Bao Z."/>
        </authorList>
    </citation>
    <scope>NUCLEOTIDE SEQUENCE [LARGE SCALE GENOMIC DNA]</scope>
    <source>
        <strain evidence="5 6">PY_sf001</strain>
    </source>
</reference>
<dbReference type="Pfam" id="PF00012">
    <property type="entry name" value="HSP70"/>
    <property type="match status" value="1"/>
</dbReference>
<evidence type="ECO:0000256" key="1">
    <source>
        <dbReference type="ARBA" id="ARBA00007381"/>
    </source>
</evidence>
<dbReference type="InterPro" id="IPR013126">
    <property type="entry name" value="Hsp_70_fam"/>
</dbReference>
<reference evidence="4" key="1">
    <citation type="journal article" date="2016" name="Fish Shellfish Immunol.">
        <title>Hsp70 gene expansions in the scallop (Patinopecten yessoensis) genome and their expression regulation after exposure to the toxic dinoflagellate Alexandrium catenella.</title>
        <authorList>
            <person name="Cheng J."/>
            <person name="Xun X."/>
            <person name="Kong Y."/>
            <person name="Wang S."/>
            <person name="Yang Z."/>
            <person name="Li Y."/>
            <person name="Kong D."/>
            <person name="Wang S."/>
            <person name="Zhang L."/>
            <person name="Hu X."/>
            <person name="Bao Z."/>
        </authorList>
    </citation>
    <scope>NUCLEOTIDE SEQUENCE</scope>
    <source>
        <strain evidence="4">PYE.4627.16.HSPA12</strain>
    </source>
</reference>
<dbReference type="GO" id="GO:0140662">
    <property type="term" value="F:ATP-dependent protein folding chaperone"/>
    <property type="evidence" value="ECO:0007669"/>
    <property type="project" value="InterPro"/>
</dbReference>
<evidence type="ECO:0000256" key="3">
    <source>
        <dbReference type="ARBA" id="ARBA00022840"/>
    </source>
</evidence>
<dbReference type="Proteomes" id="UP000242188">
    <property type="component" value="Unassembled WGS sequence"/>
</dbReference>
<keyword evidence="3" id="KW-0067">ATP-binding</keyword>
<comment type="similarity">
    <text evidence="1">Belongs to the heat shock protein 70 family.</text>
</comment>
<keyword evidence="4" id="KW-0346">Stress response</keyword>
<evidence type="ECO:0000313" key="5">
    <source>
        <dbReference type="EMBL" id="OWF51206.1"/>
    </source>
</evidence>
<gene>
    <name evidence="5" type="ORF">KP79_PYT12975</name>
</gene>
<proteinExistence type="evidence at transcript level"/>
<evidence type="ECO:0000256" key="2">
    <source>
        <dbReference type="ARBA" id="ARBA00022741"/>
    </source>
</evidence>
<dbReference type="STRING" id="6573.A0A1C9U2Y0"/>
<dbReference type="SUPFAM" id="SSF53067">
    <property type="entry name" value="Actin-like ATPase domain"/>
    <property type="match status" value="2"/>
</dbReference>
<organism evidence="4">
    <name type="scientific">Mizuhopecten yessoensis</name>
    <name type="common">Japanese scallop</name>
    <name type="synonym">Patinopecten yessoensis</name>
    <dbReference type="NCBI Taxonomy" id="6573"/>
    <lineage>
        <taxon>Eukaryota</taxon>
        <taxon>Metazoa</taxon>
        <taxon>Spiralia</taxon>
        <taxon>Lophotrochozoa</taxon>
        <taxon>Mollusca</taxon>
        <taxon>Bivalvia</taxon>
        <taxon>Autobranchia</taxon>
        <taxon>Pteriomorphia</taxon>
        <taxon>Pectinida</taxon>
        <taxon>Pectinoidea</taxon>
        <taxon>Pectinidae</taxon>
        <taxon>Mizuhopecten</taxon>
    </lineage>
</organism>
<dbReference type="EMBL" id="NEDP02002314">
    <property type="protein sequence ID" value="OWF51206.1"/>
    <property type="molecule type" value="Genomic_DNA"/>
</dbReference>
<dbReference type="EMBL" id="KX085091">
    <property type="protein sequence ID" value="AOR17348.1"/>
    <property type="molecule type" value="mRNA"/>
</dbReference>
<keyword evidence="6" id="KW-1185">Reference proteome</keyword>
<dbReference type="Gene3D" id="3.30.420.40">
    <property type="match status" value="1"/>
</dbReference>
<protein>
    <submittedName>
        <fullName evidence="4 5">Heat shock 70 kDa protein</fullName>
    </submittedName>
</protein>
<name>A0A1C9U2Y0_MIZYE</name>
<dbReference type="PANTHER" id="PTHR14187:SF5">
    <property type="entry name" value="HEAT SHOCK 70 KDA PROTEIN 12A"/>
    <property type="match status" value="1"/>
</dbReference>